<dbReference type="EMBL" id="CP042304">
    <property type="protein sequence ID" value="QDZ10714.1"/>
    <property type="molecule type" value="Genomic_DNA"/>
</dbReference>
<dbReference type="AlphaFoldDB" id="A0A5B8LST4"/>
<dbReference type="Pfam" id="PF00685">
    <property type="entry name" value="Sulfotransfer_1"/>
    <property type="match status" value="1"/>
</dbReference>
<evidence type="ECO:0000256" key="2">
    <source>
        <dbReference type="ARBA" id="ARBA00023180"/>
    </source>
</evidence>
<evidence type="ECO:0000256" key="1">
    <source>
        <dbReference type="ARBA" id="ARBA00022679"/>
    </source>
</evidence>
<organism evidence="4 5">
    <name type="scientific">Devosia ginsengisoli</name>
    <dbReference type="NCBI Taxonomy" id="400770"/>
    <lineage>
        <taxon>Bacteria</taxon>
        <taxon>Pseudomonadati</taxon>
        <taxon>Pseudomonadota</taxon>
        <taxon>Alphaproteobacteria</taxon>
        <taxon>Hyphomicrobiales</taxon>
        <taxon>Devosiaceae</taxon>
        <taxon>Devosia</taxon>
    </lineage>
</organism>
<dbReference type="KEGG" id="dea:FPZ08_08080"/>
<evidence type="ECO:0000313" key="5">
    <source>
        <dbReference type="Proteomes" id="UP000315364"/>
    </source>
</evidence>
<keyword evidence="2" id="KW-0325">Glycoprotein</keyword>
<dbReference type="Gene3D" id="3.40.50.300">
    <property type="entry name" value="P-loop containing nucleotide triphosphate hydrolases"/>
    <property type="match status" value="1"/>
</dbReference>
<dbReference type="PANTHER" id="PTHR10605:SF56">
    <property type="entry name" value="BIFUNCTIONAL HEPARAN SULFATE N-DEACETYLASE_N-SULFOTRANSFERASE"/>
    <property type="match status" value="1"/>
</dbReference>
<accession>A0A5B8LST4</accession>
<dbReference type="InterPro" id="IPR027417">
    <property type="entry name" value="P-loop_NTPase"/>
</dbReference>
<evidence type="ECO:0000259" key="3">
    <source>
        <dbReference type="Pfam" id="PF00685"/>
    </source>
</evidence>
<evidence type="ECO:0000313" key="4">
    <source>
        <dbReference type="EMBL" id="QDZ10714.1"/>
    </source>
</evidence>
<reference evidence="4 5" key="1">
    <citation type="submission" date="2019-07" db="EMBL/GenBank/DDBJ databases">
        <title>Full genome sequence of Devosia sp. Gsoil 520.</title>
        <authorList>
            <person name="Im W.-T."/>
        </authorList>
    </citation>
    <scope>NUCLEOTIDE SEQUENCE [LARGE SCALE GENOMIC DNA]</scope>
    <source>
        <strain evidence="4 5">Gsoil 520</strain>
    </source>
</reference>
<dbReference type="GO" id="GO:0008146">
    <property type="term" value="F:sulfotransferase activity"/>
    <property type="evidence" value="ECO:0007669"/>
    <property type="project" value="InterPro"/>
</dbReference>
<sequence>MDQDRKTQVFLIGAMKAGTTSIASMLGEQRKIYLSSVKEPNFFKTRARTLPFTGPVSSVEQWTNFHWTLDDYDRLFAKTMPGQLWLDASTAYLPSAEAPSMIREYNPDARIIVSLRDPVERAYSAYNYMSAGAGDRARTFEEALASELNGERDTWLSPWRYLHVGKYDIHLANWLAEFPAQQILILDFNDLVRDSAGTIGTICRHLDIGFDPSLVRSERENTTAIGGPVNRWARRFLLNPGPWKVAIKPFLPHHIRHGMKQDALKALQKVGKRPEKMKPETRAMLQAYYRPHIERTYDLLLAAFGLAGTANPANGWLASADAWADGRPG</sequence>
<gene>
    <name evidence="4" type="ORF">FPZ08_08080</name>
</gene>
<dbReference type="RefSeq" id="WP_146289500.1">
    <property type="nucleotide sequence ID" value="NZ_CP042304.1"/>
</dbReference>
<dbReference type="InterPro" id="IPR000863">
    <property type="entry name" value="Sulfotransferase_dom"/>
</dbReference>
<protein>
    <submittedName>
        <fullName evidence="4">Sulfotransferase domain-containing protein</fullName>
    </submittedName>
</protein>
<dbReference type="OrthoDB" id="981508at2"/>
<keyword evidence="1 4" id="KW-0808">Transferase</keyword>
<dbReference type="InterPro" id="IPR037359">
    <property type="entry name" value="NST/OST"/>
</dbReference>
<dbReference type="PANTHER" id="PTHR10605">
    <property type="entry name" value="HEPARAN SULFATE SULFOTRANSFERASE"/>
    <property type="match status" value="1"/>
</dbReference>
<feature type="domain" description="Sulfotransferase" evidence="3">
    <location>
        <begin position="7"/>
        <end position="222"/>
    </location>
</feature>
<dbReference type="SUPFAM" id="SSF52540">
    <property type="entry name" value="P-loop containing nucleoside triphosphate hydrolases"/>
    <property type="match status" value="1"/>
</dbReference>
<name>A0A5B8LST4_9HYPH</name>
<dbReference type="Proteomes" id="UP000315364">
    <property type="component" value="Chromosome"/>
</dbReference>
<keyword evidence="5" id="KW-1185">Reference proteome</keyword>
<proteinExistence type="predicted"/>